<feature type="compositionally biased region" description="Basic and acidic residues" evidence="19">
    <location>
        <begin position="920"/>
        <end position="935"/>
    </location>
</feature>
<feature type="transmembrane region" description="Helical" evidence="20">
    <location>
        <begin position="136"/>
        <end position="158"/>
    </location>
</feature>
<feature type="transmembrane region" description="Helical" evidence="20">
    <location>
        <begin position="203"/>
        <end position="226"/>
    </location>
</feature>
<feature type="transmembrane region" description="Helical" evidence="20">
    <location>
        <begin position="110"/>
        <end position="130"/>
    </location>
</feature>
<evidence type="ECO:0000256" key="17">
    <source>
        <dbReference type="ARBA" id="ARBA00023212"/>
    </source>
</evidence>
<keyword evidence="10" id="KW-0254">Endocytosis</keyword>
<dbReference type="GO" id="GO:0042802">
    <property type="term" value="F:identical protein binding"/>
    <property type="evidence" value="ECO:0007669"/>
    <property type="project" value="InterPro"/>
</dbReference>
<dbReference type="Proteomes" id="UP000250140">
    <property type="component" value="Unassembled WGS sequence"/>
</dbReference>
<feature type="transmembrane region" description="Helical" evidence="20">
    <location>
        <begin position="277"/>
        <end position="301"/>
    </location>
</feature>
<evidence type="ECO:0000256" key="3">
    <source>
        <dbReference type="ARBA" id="ARBA00004141"/>
    </source>
</evidence>
<comment type="subcellular location">
    <subcellularLocation>
        <location evidence="4">Cell membrane</location>
        <topology evidence="4">Peripheral membrane protein</topology>
        <orientation evidence="4">Cytoplasmic side</orientation>
    </subcellularLocation>
    <subcellularLocation>
        <location evidence="2">Cytoplasm</location>
        <location evidence="2">Cytoskeleton</location>
        <location evidence="2">Actin patch</location>
    </subcellularLocation>
    <subcellularLocation>
        <location evidence="1">Endosome membrane</location>
        <topology evidence="1">Peripheral membrane protein</topology>
        <orientation evidence="1">Cytoplasmic side</orientation>
    </subcellularLocation>
    <subcellularLocation>
        <location evidence="3">Membrane</location>
        <topology evidence="3">Multi-pass membrane protein</topology>
    </subcellularLocation>
</comment>
<protein>
    <recommendedName>
        <fullName evidence="6">Actin cytoskeleton-regulatory complex protein SLA1</fullName>
    </recommendedName>
</protein>
<evidence type="ECO:0000313" key="23">
    <source>
        <dbReference type="EMBL" id="OCL13428.1"/>
    </source>
</evidence>
<reference evidence="23 24" key="1">
    <citation type="journal article" date="2016" name="Nat. Commun.">
        <title>Ectomycorrhizal ecology is imprinted in the genome of the dominant symbiotic fungus Cenococcum geophilum.</title>
        <authorList>
            <consortium name="DOE Joint Genome Institute"/>
            <person name="Peter M."/>
            <person name="Kohler A."/>
            <person name="Ohm R.A."/>
            <person name="Kuo A."/>
            <person name="Krutzmann J."/>
            <person name="Morin E."/>
            <person name="Arend M."/>
            <person name="Barry K.W."/>
            <person name="Binder M."/>
            <person name="Choi C."/>
            <person name="Clum A."/>
            <person name="Copeland A."/>
            <person name="Grisel N."/>
            <person name="Haridas S."/>
            <person name="Kipfer T."/>
            <person name="LaButti K."/>
            <person name="Lindquist E."/>
            <person name="Lipzen A."/>
            <person name="Maire R."/>
            <person name="Meier B."/>
            <person name="Mihaltcheva S."/>
            <person name="Molinier V."/>
            <person name="Murat C."/>
            <person name="Poggeler S."/>
            <person name="Quandt C.A."/>
            <person name="Sperisen C."/>
            <person name="Tritt A."/>
            <person name="Tisserant E."/>
            <person name="Crous P.W."/>
            <person name="Henrissat B."/>
            <person name="Nehls U."/>
            <person name="Egli S."/>
            <person name="Spatafora J.W."/>
            <person name="Grigoriev I.V."/>
            <person name="Martin F.M."/>
        </authorList>
    </citation>
    <scope>NUCLEOTIDE SEQUENCE [LARGE SCALE GENOMIC DNA]</scope>
    <source>
        <strain evidence="23 24">CBS 207.34</strain>
    </source>
</reference>
<dbReference type="CDD" id="cd11775">
    <property type="entry name" value="SH3_Sla1p_3"/>
    <property type="match status" value="1"/>
</dbReference>
<feature type="compositionally biased region" description="Pro residues" evidence="19">
    <location>
        <begin position="1274"/>
        <end position="1288"/>
    </location>
</feature>
<keyword evidence="9" id="KW-0963">Cytoplasm</keyword>
<keyword evidence="14 20" id="KW-1133">Transmembrane helix</keyword>
<dbReference type="InterPro" id="IPR013761">
    <property type="entry name" value="SAM/pointed_sf"/>
</dbReference>
<dbReference type="GO" id="GO:0005886">
    <property type="term" value="C:plasma membrane"/>
    <property type="evidence" value="ECO:0007669"/>
    <property type="project" value="UniProtKB-SubCell"/>
</dbReference>
<evidence type="ECO:0000256" key="18">
    <source>
        <dbReference type="PROSITE-ProRule" id="PRU00192"/>
    </source>
</evidence>
<feature type="domain" description="SH3" evidence="21">
    <location>
        <begin position="828"/>
        <end position="890"/>
    </location>
</feature>
<dbReference type="SUPFAM" id="SSF103473">
    <property type="entry name" value="MFS general substrate transporter"/>
    <property type="match status" value="1"/>
</dbReference>
<feature type="domain" description="SH3" evidence="21">
    <location>
        <begin position="509"/>
        <end position="566"/>
    </location>
</feature>
<evidence type="ECO:0000256" key="10">
    <source>
        <dbReference type="ARBA" id="ARBA00022583"/>
    </source>
</evidence>
<dbReference type="Pfam" id="PF00018">
    <property type="entry name" value="SH3_1"/>
    <property type="match status" value="2"/>
</dbReference>
<feature type="compositionally biased region" description="Low complexity" evidence="19">
    <location>
        <begin position="1247"/>
        <end position="1260"/>
    </location>
</feature>
<dbReference type="InterPro" id="IPR056996">
    <property type="entry name" value="PH_SLA1"/>
</dbReference>
<keyword evidence="12" id="KW-0677">Repeat</keyword>
<dbReference type="SUPFAM" id="SSF50044">
    <property type="entry name" value="SH3-domain"/>
    <property type="match status" value="3"/>
</dbReference>
<dbReference type="InterPro" id="IPR035800">
    <property type="entry name" value="Sla1_SH3_1"/>
</dbReference>
<dbReference type="Gene3D" id="1.20.1250.20">
    <property type="entry name" value="MFS general substrate transporter like domains"/>
    <property type="match status" value="1"/>
</dbReference>
<evidence type="ECO:0000259" key="21">
    <source>
        <dbReference type="PROSITE" id="PS50002"/>
    </source>
</evidence>
<feature type="region of interest" description="Disordered" evidence="19">
    <location>
        <begin position="1"/>
        <end position="27"/>
    </location>
</feature>
<keyword evidence="24" id="KW-1185">Reference proteome</keyword>
<feature type="transmembrane region" description="Helical" evidence="20">
    <location>
        <begin position="81"/>
        <end position="103"/>
    </location>
</feature>
<feature type="domain" description="Major facilitator superfamily (MFS) profile" evidence="22">
    <location>
        <begin position="43"/>
        <end position="456"/>
    </location>
</feature>
<name>A0A8E2JXS0_9PEZI</name>
<feature type="non-terminal residue" evidence="23">
    <location>
        <position position="1"/>
    </location>
</feature>
<dbReference type="GO" id="GO:0006897">
    <property type="term" value="P:endocytosis"/>
    <property type="evidence" value="ECO:0007669"/>
    <property type="project" value="UniProtKB-KW"/>
</dbReference>
<feature type="region of interest" description="Disordered" evidence="19">
    <location>
        <begin position="568"/>
        <end position="708"/>
    </location>
</feature>
<dbReference type="Gene3D" id="2.30.30.40">
    <property type="entry name" value="SH3 Domains"/>
    <property type="match status" value="3"/>
</dbReference>
<evidence type="ECO:0000256" key="12">
    <source>
        <dbReference type="ARBA" id="ARBA00022737"/>
    </source>
</evidence>
<feature type="compositionally biased region" description="Pro residues" evidence="19">
    <location>
        <begin position="1320"/>
        <end position="1331"/>
    </location>
</feature>
<organism evidence="23 24">
    <name type="scientific">Glonium stellatum</name>
    <dbReference type="NCBI Taxonomy" id="574774"/>
    <lineage>
        <taxon>Eukaryota</taxon>
        <taxon>Fungi</taxon>
        <taxon>Dikarya</taxon>
        <taxon>Ascomycota</taxon>
        <taxon>Pezizomycotina</taxon>
        <taxon>Dothideomycetes</taxon>
        <taxon>Pleosporomycetidae</taxon>
        <taxon>Gloniales</taxon>
        <taxon>Gloniaceae</taxon>
        <taxon>Glonium</taxon>
    </lineage>
</organism>
<proteinExistence type="inferred from homology"/>
<dbReference type="GO" id="GO:0043130">
    <property type="term" value="F:ubiquitin binding"/>
    <property type="evidence" value="ECO:0007669"/>
    <property type="project" value="InterPro"/>
</dbReference>
<dbReference type="GO" id="GO:0030674">
    <property type="term" value="F:protein-macromolecule adaptor activity"/>
    <property type="evidence" value="ECO:0007669"/>
    <property type="project" value="InterPro"/>
</dbReference>
<feature type="transmembrane region" description="Helical" evidence="20">
    <location>
        <begin position="401"/>
        <end position="421"/>
    </location>
</feature>
<feature type="compositionally biased region" description="Polar residues" evidence="19">
    <location>
        <begin position="1392"/>
        <end position="1444"/>
    </location>
</feature>
<dbReference type="InterPro" id="IPR036028">
    <property type="entry name" value="SH3-like_dom_sf"/>
</dbReference>
<dbReference type="CDD" id="cd11774">
    <property type="entry name" value="SH3_Sla1p_2"/>
    <property type="match status" value="1"/>
</dbReference>
<evidence type="ECO:0000256" key="7">
    <source>
        <dbReference type="ARBA" id="ARBA00022443"/>
    </source>
</evidence>
<dbReference type="EMBL" id="KV748723">
    <property type="protein sequence ID" value="OCL13428.1"/>
    <property type="molecule type" value="Genomic_DNA"/>
</dbReference>
<feature type="compositionally biased region" description="Low complexity" evidence="19">
    <location>
        <begin position="1450"/>
        <end position="1478"/>
    </location>
</feature>
<feature type="transmembrane region" description="Helical" evidence="20">
    <location>
        <begin position="170"/>
        <end position="191"/>
    </location>
</feature>
<evidence type="ECO:0000256" key="9">
    <source>
        <dbReference type="ARBA" id="ARBA00022490"/>
    </source>
</evidence>
<keyword evidence="8" id="KW-0813">Transport</keyword>
<gene>
    <name evidence="23" type="ORF">AOQ84DRAFT_283165</name>
</gene>
<evidence type="ECO:0000256" key="4">
    <source>
        <dbReference type="ARBA" id="ARBA00004413"/>
    </source>
</evidence>
<dbReference type="PROSITE" id="PS50850">
    <property type="entry name" value="MFS"/>
    <property type="match status" value="1"/>
</dbReference>
<feature type="compositionally biased region" description="Basic and acidic residues" evidence="19">
    <location>
        <begin position="1"/>
        <end position="11"/>
    </location>
</feature>
<evidence type="ECO:0000256" key="15">
    <source>
        <dbReference type="ARBA" id="ARBA00023136"/>
    </source>
</evidence>
<feature type="compositionally biased region" description="Polar residues" evidence="19">
    <location>
        <begin position="660"/>
        <end position="673"/>
    </location>
</feature>
<feature type="compositionally biased region" description="Low complexity" evidence="19">
    <location>
        <begin position="1230"/>
        <end position="1239"/>
    </location>
</feature>
<keyword evidence="7 18" id="KW-0728">SH3 domain</keyword>
<accession>A0A8E2JXS0</accession>
<dbReference type="FunFam" id="2.30.30.40:FF:000256">
    <property type="entry name" value="Actin cytoskeleton-regulatory complex protein SLA1"/>
    <property type="match status" value="1"/>
</dbReference>
<evidence type="ECO:0000256" key="16">
    <source>
        <dbReference type="ARBA" id="ARBA00023203"/>
    </source>
</evidence>
<evidence type="ECO:0000256" key="11">
    <source>
        <dbReference type="ARBA" id="ARBA00022692"/>
    </source>
</evidence>
<evidence type="ECO:0000256" key="19">
    <source>
        <dbReference type="SAM" id="MobiDB-lite"/>
    </source>
</evidence>
<dbReference type="PANTHER" id="PTHR43791">
    <property type="entry name" value="PERMEASE-RELATED"/>
    <property type="match status" value="1"/>
</dbReference>
<feature type="region of interest" description="Disordered" evidence="19">
    <location>
        <begin position="1141"/>
        <end position="1530"/>
    </location>
</feature>
<feature type="domain" description="SH3" evidence="21">
    <location>
        <begin position="441"/>
        <end position="508"/>
    </location>
</feature>
<dbReference type="InterPro" id="IPR020846">
    <property type="entry name" value="MFS_dom"/>
</dbReference>
<dbReference type="PROSITE" id="PS50002">
    <property type="entry name" value="SH3"/>
    <property type="match status" value="3"/>
</dbReference>
<dbReference type="InterPro" id="IPR011701">
    <property type="entry name" value="MFS"/>
</dbReference>
<feature type="region of interest" description="Disordered" evidence="19">
    <location>
        <begin position="920"/>
        <end position="963"/>
    </location>
</feature>
<keyword evidence="17" id="KW-0206">Cytoskeleton</keyword>
<keyword evidence="11 20" id="KW-0812">Transmembrane</keyword>
<evidence type="ECO:0000259" key="22">
    <source>
        <dbReference type="PROSITE" id="PS50850"/>
    </source>
</evidence>
<feature type="transmembrane region" description="Helical" evidence="20">
    <location>
        <begin position="43"/>
        <end position="61"/>
    </location>
</feature>
<evidence type="ECO:0000256" key="20">
    <source>
        <dbReference type="SAM" id="Phobius"/>
    </source>
</evidence>
<dbReference type="Pfam" id="PF07690">
    <property type="entry name" value="MFS_1"/>
    <property type="match status" value="1"/>
</dbReference>
<dbReference type="Pfam" id="PF03983">
    <property type="entry name" value="SHD1"/>
    <property type="match status" value="1"/>
</dbReference>
<keyword evidence="13" id="KW-0967">Endosome</keyword>
<dbReference type="GO" id="GO:0022857">
    <property type="term" value="F:transmembrane transporter activity"/>
    <property type="evidence" value="ECO:0007669"/>
    <property type="project" value="InterPro"/>
</dbReference>
<feature type="transmembrane region" description="Helical" evidence="20">
    <location>
        <begin position="427"/>
        <end position="446"/>
    </location>
</feature>
<feature type="transmembrane region" description="Helical" evidence="20">
    <location>
        <begin position="345"/>
        <end position="363"/>
    </location>
</feature>
<dbReference type="InterPro" id="IPR036259">
    <property type="entry name" value="MFS_trans_sf"/>
</dbReference>
<dbReference type="Pfam" id="PF14604">
    <property type="entry name" value="SH3_9"/>
    <property type="match status" value="1"/>
</dbReference>
<evidence type="ECO:0000256" key="8">
    <source>
        <dbReference type="ARBA" id="ARBA00022448"/>
    </source>
</evidence>
<feature type="compositionally biased region" description="Low complexity" evidence="19">
    <location>
        <begin position="589"/>
        <end position="607"/>
    </location>
</feature>
<dbReference type="GO" id="GO:0030479">
    <property type="term" value="C:actin cortical patch"/>
    <property type="evidence" value="ECO:0007669"/>
    <property type="project" value="UniProtKB-SubCell"/>
</dbReference>
<feature type="compositionally biased region" description="Gly residues" evidence="19">
    <location>
        <begin position="1149"/>
        <end position="1160"/>
    </location>
</feature>
<feature type="compositionally biased region" description="Low complexity" evidence="19">
    <location>
        <begin position="1201"/>
        <end position="1211"/>
    </location>
</feature>
<feature type="compositionally biased region" description="Low complexity" evidence="19">
    <location>
        <begin position="1289"/>
        <end position="1319"/>
    </location>
</feature>
<evidence type="ECO:0000256" key="1">
    <source>
        <dbReference type="ARBA" id="ARBA00004125"/>
    </source>
</evidence>
<evidence type="ECO:0000256" key="2">
    <source>
        <dbReference type="ARBA" id="ARBA00004134"/>
    </source>
</evidence>
<feature type="compositionally biased region" description="Pro residues" evidence="19">
    <location>
        <begin position="627"/>
        <end position="638"/>
    </location>
</feature>
<dbReference type="InterPro" id="IPR007131">
    <property type="entry name" value="SHD1"/>
</dbReference>
<dbReference type="FunFam" id="2.30.30.700:FF:000001">
    <property type="entry name" value="Actin cytoskeleton-regulatory complex protein SLA1"/>
    <property type="match status" value="1"/>
</dbReference>
<dbReference type="Pfam" id="PF24081">
    <property type="entry name" value="PH_SLA1"/>
    <property type="match status" value="1"/>
</dbReference>
<dbReference type="GO" id="GO:0003779">
    <property type="term" value="F:actin binding"/>
    <property type="evidence" value="ECO:0007669"/>
    <property type="project" value="UniProtKB-KW"/>
</dbReference>
<comment type="similarity">
    <text evidence="5">Belongs to the SLA1 family.</text>
</comment>
<keyword evidence="16" id="KW-0009">Actin-binding</keyword>
<dbReference type="SMART" id="SM00326">
    <property type="entry name" value="SH3"/>
    <property type="match status" value="3"/>
</dbReference>
<evidence type="ECO:0000256" key="14">
    <source>
        <dbReference type="ARBA" id="ARBA00022989"/>
    </source>
</evidence>
<dbReference type="CDD" id="cd11773">
    <property type="entry name" value="SH3_Sla1p_1"/>
    <property type="match status" value="1"/>
</dbReference>
<evidence type="ECO:0000256" key="5">
    <source>
        <dbReference type="ARBA" id="ARBA00007948"/>
    </source>
</evidence>
<dbReference type="PANTHER" id="PTHR43791:SF58">
    <property type="entry name" value="TRANSPORTER, PUTATIVE (AFU_ORTHOLOGUE AFUA_8G04470)-RELATED"/>
    <property type="match status" value="1"/>
</dbReference>
<dbReference type="InterPro" id="IPR035821">
    <property type="entry name" value="Sla1_SH3_3"/>
</dbReference>
<feature type="compositionally biased region" description="Acidic residues" evidence="19">
    <location>
        <begin position="12"/>
        <end position="24"/>
    </location>
</feature>
<feature type="transmembrane region" description="Helical" evidence="20">
    <location>
        <begin position="369"/>
        <end position="389"/>
    </location>
</feature>
<dbReference type="PRINTS" id="PR00452">
    <property type="entry name" value="SH3DOMAIN"/>
</dbReference>
<evidence type="ECO:0000256" key="6">
    <source>
        <dbReference type="ARBA" id="ARBA00020357"/>
    </source>
</evidence>
<dbReference type="InterPro" id="IPR001452">
    <property type="entry name" value="SH3_domain"/>
</dbReference>
<feature type="compositionally biased region" description="Polar residues" evidence="19">
    <location>
        <begin position="613"/>
        <end position="622"/>
    </location>
</feature>
<dbReference type="Gene3D" id="2.30.30.700">
    <property type="entry name" value="SLA1 homology domain 1"/>
    <property type="match status" value="1"/>
</dbReference>
<keyword evidence="15 20" id="KW-0472">Membrane</keyword>
<evidence type="ECO:0000313" key="24">
    <source>
        <dbReference type="Proteomes" id="UP000250140"/>
    </source>
</evidence>
<dbReference type="Gene3D" id="1.10.150.50">
    <property type="entry name" value="Transcription Factor, Ets-1"/>
    <property type="match status" value="1"/>
</dbReference>
<evidence type="ECO:0000256" key="13">
    <source>
        <dbReference type="ARBA" id="ARBA00022753"/>
    </source>
</evidence>
<feature type="compositionally biased region" description="Basic and acidic residues" evidence="19">
    <location>
        <begin position="1181"/>
        <end position="1195"/>
    </location>
</feature>
<dbReference type="OrthoDB" id="26539at2759"/>
<dbReference type="GO" id="GO:0010008">
    <property type="term" value="C:endosome membrane"/>
    <property type="evidence" value="ECO:0007669"/>
    <property type="project" value="UniProtKB-SubCell"/>
</dbReference>
<sequence length="1530" mass="166561">MSKISSRSDREEVLEDREDTPGETDEGKDAIERRIRLKVDLRLCSIAGILCSLDLLDSGVISSASVTSMLSDLHLDQGNRYSVSIFIFTVASIAFQLPSTIAVRTFGPRIWFSFITFCFGAITLCTAFVQTWRQMIALRVLLGIAMSGIYPGLTYLISTWYTRKEQQLRFAFLQSGEVIVLATGSIVNFGLNQLNGKSGLKGWQWMFVVQGVIAAAMGIVTFWWMVDFPENAHQSFHFLTKEESAIAASRIQKDRGDVQLDPFSWNKVLRHAADLKVYGFCCMYFLLNLVSTSLSYFLPIILQSGMGFSTNKAILLSAPPYYYAVIPAILSSWIGDAWQLRGPIIVFNSICLIVGFCMLGFSSQVTVRYIGTYLATGSYVANWAALSAYQANNIVGQWKRVFTAAAVAACNGAGGIAGSFIVRQTEAPRYMTAIWVSIGMVFLGIYRALYDYVPQGANELAISEGDLLFVLEKSTDDDWWKAKKKAQSEDEDEPEGLIPNNYVEEATPIHKAKALYDYTRQTDEELSFREDATLDVYDTSDPDWALVGLDGDYGFAPSNYIEIPEEAASAMPSRPRATSQSEQEPEPEQLPTPRSVESPAQQSPAAALAGIIQQKTGSSGVQRATISPPPAITLPPRRPQYTPEESDEDTPPPPNLPKRPQSQQISPPLTQYASPRSPESPPPRVRSPPAHHHVSFRDDDDLHDSPHMPISPAGFHLYNIHEMVSHMGKNKKMPMTLGINVPKGIIMISPEKSRDGPQKEWTAEKLTLYSQEGKHVFMELVKPSKSIDFHCGAKDTAQEIVAALGELAGAARAEGLREVLAAGSGSSNVQKKGQMLFDFMAQGDDEVTVGVGDEVLILDDSASDEWWKVRRLKNGKEGVVPSNYVEIIETVSHAPSSRTGVNAGRSVVDQNRLEEDRLAREAAKADKRNGSESKGAEVGPGLHLPERHSSLMQAKPDPARVRTWTDRSGSFKVEAEFIGLKDGKIHLHKMNGVKIAVPVPKMAIEDLEYVERMTGISLDEDKPLSDIKRKNTQRAKEREAAASAKAGITVDSPKQPDYDWFDFFLKCGVNPQICQRYASAFSRDQMGEENLPDISEKLLRTLGLKEGDILRVMKFLDNKFGRTQAREKRNVSFGGASVIEDGEGSESASGGGGLFSGPGGALRNNTRKGRPAPPVQTSDVVDAKAFEQKTDEAVKKPPPAEATATPLASAPVPEKKADGFDDNAWEVKPSKQPAPAAVSSPPPETQTSAPAPAPVTSAPAITGSLAELSLLSPPLQPTPAPQPAPQQAPAPALASQAAPQQQPQPTGATPSLFEQLAASRPPPQLPQPPSLRPQAPQQPNQAGLIAPPPPRASSAPQNFNQQSAFGPPPLQPQLTGYQGAPNMHAQIAPPGQSLQDLNQQRMNPNFGQQPMQPMQTGFGQNPGFSQFQQNGIVGQPTGINQFAPPQQPMQTGFAPFQQPQQTGFQPQLPQQPFLNQNASPFADPPRQAFQPLTNQPTGMPQPFSPPGPLNPQATGINSFLPPALQPQRTG</sequence>